<reference evidence="2 3" key="1">
    <citation type="journal article" date="2021" name="Nat. Commun.">
        <title>Genetic determinants of endophytism in the Arabidopsis root mycobiome.</title>
        <authorList>
            <person name="Mesny F."/>
            <person name="Miyauchi S."/>
            <person name="Thiergart T."/>
            <person name="Pickel B."/>
            <person name="Atanasova L."/>
            <person name="Karlsson M."/>
            <person name="Huettel B."/>
            <person name="Barry K.W."/>
            <person name="Haridas S."/>
            <person name="Chen C."/>
            <person name="Bauer D."/>
            <person name="Andreopoulos W."/>
            <person name="Pangilinan J."/>
            <person name="LaButti K."/>
            <person name="Riley R."/>
            <person name="Lipzen A."/>
            <person name="Clum A."/>
            <person name="Drula E."/>
            <person name="Henrissat B."/>
            <person name="Kohler A."/>
            <person name="Grigoriev I.V."/>
            <person name="Martin F.M."/>
            <person name="Hacquard S."/>
        </authorList>
    </citation>
    <scope>NUCLEOTIDE SEQUENCE [LARGE SCALE GENOMIC DNA]</scope>
    <source>
        <strain evidence="2 3">MPI-CAGE-CH-0241</strain>
    </source>
</reference>
<gene>
    <name evidence="2" type="ORF">B0T10DRAFT_453736</name>
</gene>
<accession>A0A9P8WI41</accession>
<evidence type="ECO:0000256" key="1">
    <source>
        <dbReference type="SAM" id="MobiDB-lite"/>
    </source>
</evidence>
<feature type="compositionally biased region" description="Low complexity" evidence="1">
    <location>
        <begin position="125"/>
        <end position="140"/>
    </location>
</feature>
<dbReference type="Proteomes" id="UP000777438">
    <property type="component" value="Unassembled WGS sequence"/>
</dbReference>
<proteinExistence type="predicted"/>
<keyword evidence="3" id="KW-1185">Reference proteome</keyword>
<evidence type="ECO:0000313" key="3">
    <source>
        <dbReference type="Proteomes" id="UP000777438"/>
    </source>
</evidence>
<sequence length="247" mass="27417">MGKGASSNHHRHHTPIQSTNPINRVPPSFNSQPRLFSVSVDRKLQPSPPPLAFHLLHSHLGTGLPRTSHELIELTPLPFYSPNPIPSSSHLPSLPSIPRQLQSPALRQTKKVIIAGIVKSSTPFAAPHSAPPSQLSAQPPKTKRFQKTPKESSLVESHSSPTTWARNRPGASRSPDSSLTRKVDWESLTPDKGVQEFKKSKSTNRRHPCDSALSFARFGIRLCRRFYPAVTTTHWPSRPIRINQPPN</sequence>
<dbReference type="EMBL" id="JAGPYM010000002">
    <property type="protein sequence ID" value="KAH6898402.1"/>
    <property type="molecule type" value="Genomic_DNA"/>
</dbReference>
<name>A0A9P8WI41_9HYPO</name>
<feature type="region of interest" description="Disordered" evidence="1">
    <location>
        <begin position="1"/>
        <end position="30"/>
    </location>
</feature>
<feature type="compositionally biased region" description="Polar residues" evidence="1">
    <location>
        <begin position="15"/>
        <end position="30"/>
    </location>
</feature>
<feature type="compositionally biased region" description="Polar residues" evidence="1">
    <location>
        <begin position="154"/>
        <end position="165"/>
    </location>
</feature>
<protein>
    <submittedName>
        <fullName evidence="2">Uncharacterized protein</fullName>
    </submittedName>
</protein>
<comment type="caution">
    <text evidence="2">The sequence shown here is derived from an EMBL/GenBank/DDBJ whole genome shotgun (WGS) entry which is preliminary data.</text>
</comment>
<evidence type="ECO:0000313" key="2">
    <source>
        <dbReference type="EMBL" id="KAH6898402.1"/>
    </source>
</evidence>
<dbReference type="AlphaFoldDB" id="A0A9P8WI41"/>
<feature type="region of interest" description="Disordered" evidence="1">
    <location>
        <begin position="123"/>
        <end position="184"/>
    </location>
</feature>
<organism evidence="2 3">
    <name type="scientific">Thelonectria olida</name>
    <dbReference type="NCBI Taxonomy" id="1576542"/>
    <lineage>
        <taxon>Eukaryota</taxon>
        <taxon>Fungi</taxon>
        <taxon>Dikarya</taxon>
        <taxon>Ascomycota</taxon>
        <taxon>Pezizomycotina</taxon>
        <taxon>Sordariomycetes</taxon>
        <taxon>Hypocreomycetidae</taxon>
        <taxon>Hypocreales</taxon>
        <taxon>Nectriaceae</taxon>
        <taxon>Thelonectria</taxon>
    </lineage>
</organism>